<evidence type="ECO:0000313" key="3">
    <source>
        <dbReference type="Proteomes" id="UP001151287"/>
    </source>
</evidence>
<dbReference type="PANTHER" id="PTHR44259">
    <property type="entry name" value="OS07G0183000 PROTEIN-RELATED"/>
    <property type="match status" value="1"/>
</dbReference>
<dbReference type="Proteomes" id="UP001151287">
    <property type="component" value="Unassembled WGS sequence"/>
</dbReference>
<name>A0A9Q0CKW6_9POAL</name>
<dbReference type="InterPro" id="IPR050942">
    <property type="entry name" value="F-box_BR-signaling"/>
</dbReference>
<proteinExistence type="predicted"/>
<keyword evidence="3" id="KW-1185">Reference proteome</keyword>
<dbReference type="InterPro" id="IPR005174">
    <property type="entry name" value="KIB1-4_b-propeller"/>
</dbReference>
<dbReference type="Pfam" id="PF03478">
    <property type="entry name" value="Beta-prop_KIB1-4"/>
    <property type="match status" value="1"/>
</dbReference>
<dbReference type="OrthoDB" id="696885at2759"/>
<gene>
    <name evidence="2" type="ORF">LUZ63_012401</name>
</gene>
<dbReference type="EMBL" id="JAMQYH010000003">
    <property type="protein sequence ID" value="KAJ1695703.1"/>
    <property type="molecule type" value="Genomic_DNA"/>
</dbReference>
<feature type="domain" description="KIB1-4 beta-propeller" evidence="1">
    <location>
        <begin position="88"/>
        <end position="315"/>
    </location>
</feature>
<protein>
    <recommendedName>
        <fullName evidence="1">KIB1-4 beta-propeller domain-containing protein</fullName>
    </recommendedName>
</protein>
<accession>A0A9Q0CKW6</accession>
<evidence type="ECO:0000313" key="2">
    <source>
        <dbReference type="EMBL" id="KAJ1695703.1"/>
    </source>
</evidence>
<dbReference type="AlphaFoldDB" id="A0A9Q0CKW6"/>
<dbReference type="Gene3D" id="1.20.1280.50">
    <property type="match status" value="1"/>
</dbReference>
<comment type="caution">
    <text evidence="2">The sequence shown here is derived from an EMBL/GenBank/DDBJ whole genome shotgun (WGS) entry which is preliminary data.</text>
</comment>
<evidence type="ECO:0000259" key="1">
    <source>
        <dbReference type="Pfam" id="PF03478"/>
    </source>
</evidence>
<sequence length="387" mass="44440">MRKRGSSSFSLSSYDFRDWAHLPPEVVELISERVKSITDYIRFRAVCCPWRSASLPKPRHLPPQLPWIMPPLFWAPLSGVSFDDVWEAKNRTFHLPGTEGGVTNCACYRGWLLFTEYSGMEVLLINPLTRARILLPPFAAPVRHLGDDSGVPSDNSLFNYSRNIWHSFSGSKMTFSTDLTDPNCLITLLIASWTTSWVICCRVGDPYWTRVDCCLSHVSRYSDVTYYNGRFFFLSEYRESMSIIDSTNSEERIVPVPGLRGVRKHFVEGMSGVYVLAICREEKFELYQFLELPMKFEQITDTSNGTAIFYGDDYPCLAVCTDDWGSLDRVFTPMEHKWVLYAWKCTVGSHYSIYSAQRDMESSEVRVPGGEPRYLAGNIRWFQPSLI</sequence>
<reference evidence="2" key="1">
    <citation type="journal article" date="2022" name="Cell">
        <title>Repeat-based holocentromeres influence genome architecture and karyotype evolution.</title>
        <authorList>
            <person name="Hofstatter P.G."/>
            <person name="Thangavel G."/>
            <person name="Lux T."/>
            <person name="Neumann P."/>
            <person name="Vondrak T."/>
            <person name="Novak P."/>
            <person name="Zhang M."/>
            <person name="Costa L."/>
            <person name="Castellani M."/>
            <person name="Scott A."/>
            <person name="Toegelov H."/>
            <person name="Fuchs J."/>
            <person name="Mata-Sucre Y."/>
            <person name="Dias Y."/>
            <person name="Vanzela A.L.L."/>
            <person name="Huettel B."/>
            <person name="Almeida C.C.S."/>
            <person name="Simkova H."/>
            <person name="Souza G."/>
            <person name="Pedrosa-Harand A."/>
            <person name="Macas J."/>
            <person name="Mayer K.F.X."/>
            <person name="Houben A."/>
            <person name="Marques A."/>
        </authorList>
    </citation>
    <scope>NUCLEOTIDE SEQUENCE</scope>
    <source>
        <strain evidence="2">RhyBre1mFocal</strain>
    </source>
</reference>
<organism evidence="2 3">
    <name type="scientific">Rhynchospora breviuscula</name>
    <dbReference type="NCBI Taxonomy" id="2022672"/>
    <lineage>
        <taxon>Eukaryota</taxon>
        <taxon>Viridiplantae</taxon>
        <taxon>Streptophyta</taxon>
        <taxon>Embryophyta</taxon>
        <taxon>Tracheophyta</taxon>
        <taxon>Spermatophyta</taxon>
        <taxon>Magnoliopsida</taxon>
        <taxon>Liliopsida</taxon>
        <taxon>Poales</taxon>
        <taxon>Cyperaceae</taxon>
        <taxon>Cyperoideae</taxon>
        <taxon>Rhynchosporeae</taxon>
        <taxon>Rhynchospora</taxon>
    </lineage>
</organism>